<dbReference type="OrthoDB" id="6774950at2759"/>
<feature type="compositionally biased region" description="Polar residues" evidence="1">
    <location>
        <begin position="111"/>
        <end position="122"/>
    </location>
</feature>
<gene>
    <name evidence="2" type="ORF">DIABBA_LOCUS7774</name>
</gene>
<dbReference type="AlphaFoldDB" id="A0A9N9T2J1"/>
<reference evidence="2" key="1">
    <citation type="submission" date="2022-01" db="EMBL/GenBank/DDBJ databases">
        <authorList>
            <person name="King R."/>
        </authorList>
    </citation>
    <scope>NUCLEOTIDE SEQUENCE</scope>
</reference>
<organism evidence="2 3">
    <name type="scientific">Diabrotica balteata</name>
    <name type="common">Banded cucumber beetle</name>
    <dbReference type="NCBI Taxonomy" id="107213"/>
    <lineage>
        <taxon>Eukaryota</taxon>
        <taxon>Metazoa</taxon>
        <taxon>Ecdysozoa</taxon>
        <taxon>Arthropoda</taxon>
        <taxon>Hexapoda</taxon>
        <taxon>Insecta</taxon>
        <taxon>Pterygota</taxon>
        <taxon>Neoptera</taxon>
        <taxon>Endopterygota</taxon>
        <taxon>Coleoptera</taxon>
        <taxon>Polyphaga</taxon>
        <taxon>Cucujiformia</taxon>
        <taxon>Chrysomeloidea</taxon>
        <taxon>Chrysomelidae</taxon>
        <taxon>Galerucinae</taxon>
        <taxon>Diabroticina</taxon>
        <taxon>Diabroticites</taxon>
        <taxon>Diabrotica</taxon>
    </lineage>
</organism>
<feature type="region of interest" description="Disordered" evidence="1">
    <location>
        <begin position="15"/>
        <end position="54"/>
    </location>
</feature>
<protein>
    <submittedName>
        <fullName evidence="2">Uncharacterized protein</fullName>
    </submittedName>
</protein>
<keyword evidence="3" id="KW-1185">Reference proteome</keyword>
<dbReference type="EMBL" id="OU898280">
    <property type="protein sequence ID" value="CAG9834476.1"/>
    <property type="molecule type" value="Genomic_DNA"/>
</dbReference>
<dbReference type="Proteomes" id="UP001153709">
    <property type="component" value="Chromosome 5"/>
</dbReference>
<sequence>MCFWCKQPDHFASQCAGPQLQTSTSSYTRSQQQSSSLNHSLDSNNVGESISNTTNPEMICEQTPITPTFNEPNPDMPASFEFQITPVSKPTTSKRNLSEIAIPSPEDKPDITNSSEPKSYFTTPVPKVPKKNLKSKDKPSLEFRELPQKITNFIDNHNPKIPLDSQQVTDLLESTHHSNDALSIAKDYTLHITSLIEMINVIHTQAEDRNMKIKCTRLSKKLTKQLLEHVGSSDLDNDISQN</sequence>
<feature type="region of interest" description="Disordered" evidence="1">
    <location>
        <begin position="87"/>
        <end position="137"/>
    </location>
</feature>
<evidence type="ECO:0000313" key="2">
    <source>
        <dbReference type="EMBL" id="CAG9834476.1"/>
    </source>
</evidence>
<proteinExistence type="predicted"/>
<evidence type="ECO:0000256" key="1">
    <source>
        <dbReference type="SAM" id="MobiDB-lite"/>
    </source>
</evidence>
<accession>A0A9N9T2J1</accession>
<feature type="compositionally biased region" description="Low complexity" evidence="1">
    <location>
        <begin position="19"/>
        <end position="45"/>
    </location>
</feature>
<evidence type="ECO:0000313" key="3">
    <source>
        <dbReference type="Proteomes" id="UP001153709"/>
    </source>
</evidence>
<name>A0A9N9T2J1_DIABA</name>